<evidence type="ECO:0000256" key="6">
    <source>
        <dbReference type="ARBA" id="ARBA00022756"/>
    </source>
</evidence>
<dbReference type="AlphaFoldDB" id="A0A3D8IBJ2"/>
<keyword evidence="7 9" id="KW-0663">Pyridoxal phosphate</keyword>
<dbReference type="CDD" id="cd00610">
    <property type="entry name" value="OAT_like"/>
    <property type="match status" value="1"/>
</dbReference>
<comment type="catalytic activity">
    <reaction evidence="8 9">
        <text>(8S)-8-amino-7-oxononanoate + S-adenosyl-L-methionine = S-adenosyl-4-methylsulfanyl-2-oxobutanoate + (7R,8S)-7,8-diammoniononanoate</text>
        <dbReference type="Rhea" id="RHEA:16861"/>
        <dbReference type="ChEBI" id="CHEBI:16490"/>
        <dbReference type="ChEBI" id="CHEBI:59789"/>
        <dbReference type="ChEBI" id="CHEBI:149468"/>
        <dbReference type="ChEBI" id="CHEBI:149469"/>
        <dbReference type="EC" id="2.6.1.62"/>
    </reaction>
</comment>
<keyword evidence="9" id="KW-0963">Cytoplasm</keyword>
<evidence type="ECO:0000256" key="3">
    <source>
        <dbReference type="ARBA" id="ARBA00022576"/>
    </source>
</evidence>
<dbReference type="PROSITE" id="PS00600">
    <property type="entry name" value="AA_TRANSFER_CLASS_3"/>
    <property type="match status" value="1"/>
</dbReference>
<feature type="binding site" evidence="9">
    <location>
        <position position="400"/>
    </location>
    <ligand>
        <name>substrate</name>
    </ligand>
</feature>
<dbReference type="Proteomes" id="UP000256650">
    <property type="component" value="Unassembled WGS sequence"/>
</dbReference>
<dbReference type="UniPathway" id="UPA00078">
    <property type="reaction ID" value="UER00160"/>
</dbReference>
<dbReference type="GO" id="GO:0004015">
    <property type="term" value="F:adenosylmethionine-8-amino-7-oxononanoate transaminase activity"/>
    <property type="evidence" value="ECO:0007669"/>
    <property type="project" value="UniProtKB-UniRule"/>
</dbReference>
<feature type="binding site" evidence="9">
    <location>
        <position position="61"/>
    </location>
    <ligand>
        <name>substrate</name>
    </ligand>
</feature>
<dbReference type="EMBL" id="NXLS01000006">
    <property type="protein sequence ID" value="RDU62517.1"/>
    <property type="molecule type" value="Genomic_DNA"/>
</dbReference>
<accession>A0A3D8IBJ2</accession>
<reference evidence="10 11" key="1">
    <citation type="submission" date="2018-04" db="EMBL/GenBank/DDBJ databases">
        <title>Novel Campyloabacter and Helicobacter Species and Strains.</title>
        <authorList>
            <person name="Mannion A.J."/>
            <person name="Shen Z."/>
            <person name="Fox J.G."/>
        </authorList>
    </citation>
    <scope>NUCLEOTIDE SEQUENCE [LARGE SCALE GENOMIC DNA]</scope>
    <source>
        <strain evidence="10 11">MIT 99-5101</strain>
    </source>
</reference>
<dbReference type="PANTHER" id="PTHR42684:SF17">
    <property type="entry name" value="ADENOSYLMETHIONINE-8-AMINO-7-OXONONANOATE AMINOTRANSFERASE"/>
    <property type="match status" value="1"/>
</dbReference>
<keyword evidence="4 9" id="KW-0808">Transferase</keyword>
<comment type="subcellular location">
    <subcellularLocation>
        <location evidence="9">Cytoplasm</location>
    </subcellularLocation>
</comment>
<proteinExistence type="inferred from homology"/>
<dbReference type="GO" id="GO:0030170">
    <property type="term" value="F:pyridoxal phosphate binding"/>
    <property type="evidence" value="ECO:0007669"/>
    <property type="project" value="UniProtKB-UniRule"/>
</dbReference>
<dbReference type="SUPFAM" id="SSF53383">
    <property type="entry name" value="PLP-dependent transferases"/>
    <property type="match status" value="1"/>
</dbReference>
<evidence type="ECO:0000256" key="1">
    <source>
        <dbReference type="ARBA" id="ARBA00001933"/>
    </source>
</evidence>
<dbReference type="InterPro" id="IPR005814">
    <property type="entry name" value="Aminotrans_3"/>
</dbReference>
<evidence type="ECO:0000256" key="9">
    <source>
        <dbReference type="HAMAP-Rule" id="MF_00834"/>
    </source>
</evidence>
<dbReference type="Gene3D" id="3.90.1150.10">
    <property type="entry name" value="Aspartate Aminotransferase, domain 1"/>
    <property type="match status" value="1"/>
</dbReference>
<keyword evidence="5 9" id="KW-0949">S-adenosyl-L-methionine</keyword>
<feature type="binding site" evidence="9">
    <location>
        <position position="278"/>
    </location>
    <ligand>
        <name>substrate</name>
    </ligand>
</feature>
<comment type="caution">
    <text evidence="10">The sequence shown here is derived from an EMBL/GenBank/DDBJ whole genome shotgun (WGS) entry which is preliminary data.</text>
</comment>
<feature type="binding site" evidence="9">
    <location>
        <position position="153"/>
    </location>
    <ligand>
        <name>substrate</name>
    </ligand>
</feature>
<dbReference type="GO" id="GO:0009102">
    <property type="term" value="P:biotin biosynthetic process"/>
    <property type="evidence" value="ECO:0007669"/>
    <property type="project" value="UniProtKB-UniRule"/>
</dbReference>
<feature type="binding site" evidence="9">
    <location>
        <begin position="121"/>
        <end position="122"/>
    </location>
    <ligand>
        <name>pyridoxal 5'-phosphate</name>
        <dbReference type="ChEBI" id="CHEBI:597326"/>
    </ligand>
</feature>
<feature type="modified residue" description="N6-(pyridoxal phosphate)lysine" evidence="9">
    <location>
        <position position="278"/>
    </location>
</feature>
<protein>
    <recommendedName>
        <fullName evidence="9">Adenosylmethionine-8-amino-7-oxononanoate aminotransferase</fullName>
        <ecNumber evidence="9">2.6.1.62</ecNumber>
    </recommendedName>
    <alternativeName>
        <fullName evidence="9">7,8-diamino-pelargonic acid aminotransferase</fullName>
        <shortName evidence="9">DAPA AT</shortName>
        <shortName evidence="9">DAPA aminotransferase</shortName>
    </alternativeName>
    <alternativeName>
        <fullName evidence="9">7,8-diaminononanoate synthase</fullName>
        <shortName evidence="9">DANS</shortName>
    </alternativeName>
    <alternativeName>
        <fullName evidence="9">Diaminopelargonic acid synthase</fullName>
    </alternativeName>
</protein>
<comment type="function">
    <text evidence="9">Catalyzes the transfer of the alpha-amino group from S-adenosyl-L-methionine (SAM) to 7-keto-8-aminopelargonic acid (KAPA) to form 7,8-diaminopelargonic acid (DAPA). It is the only aminotransferase known to utilize SAM as an amino donor.</text>
</comment>
<evidence type="ECO:0000256" key="8">
    <source>
        <dbReference type="ARBA" id="ARBA00048449"/>
    </source>
</evidence>
<evidence type="ECO:0000256" key="4">
    <source>
        <dbReference type="ARBA" id="ARBA00022679"/>
    </source>
</evidence>
<keyword evidence="3 9" id="KW-0032">Aminotransferase</keyword>
<keyword evidence="11" id="KW-1185">Reference proteome</keyword>
<feature type="binding site" evidence="9">
    <location>
        <begin position="314"/>
        <end position="315"/>
    </location>
    <ligand>
        <name>pyridoxal 5'-phosphate</name>
        <dbReference type="ChEBI" id="CHEBI:597326"/>
    </ligand>
</feature>
<evidence type="ECO:0000256" key="5">
    <source>
        <dbReference type="ARBA" id="ARBA00022691"/>
    </source>
</evidence>
<dbReference type="PANTHER" id="PTHR42684">
    <property type="entry name" value="ADENOSYLMETHIONINE-8-AMINO-7-OXONONANOATE AMINOTRANSFERASE"/>
    <property type="match status" value="1"/>
</dbReference>
<organism evidence="10 11">
    <name type="scientific">Helicobacter ganmani</name>
    <dbReference type="NCBI Taxonomy" id="60246"/>
    <lineage>
        <taxon>Bacteria</taxon>
        <taxon>Pseudomonadati</taxon>
        <taxon>Campylobacterota</taxon>
        <taxon>Epsilonproteobacteria</taxon>
        <taxon>Campylobacterales</taxon>
        <taxon>Helicobacteraceae</taxon>
        <taxon>Helicobacter</taxon>
    </lineage>
</organism>
<feature type="binding site" evidence="9">
    <location>
        <position position="249"/>
    </location>
    <ligand>
        <name>pyridoxal 5'-phosphate</name>
        <dbReference type="ChEBI" id="CHEBI:597326"/>
    </ligand>
</feature>
<feature type="site" description="Participates in the substrate recognition with KAPA and in a stacking interaction with the adenine ring of SAM" evidence="9">
    <location>
        <position position="23"/>
    </location>
</feature>
<comment type="similarity">
    <text evidence="9">Belongs to the class-III pyridoxal-phosphate-dependent aminotransferase family. BioA subfamily.</text>
</comment>
<sequence>MTLDNTESAKLKELDLSCIWHPCTQMHDHEANIPLIPIARAQGVYLYDFENRAYLDCVSSWWVNLFGHCNPYISAKLKEQLDSLEHIIFAGFTHKPIIELSHRLLELLDSKFGKCFYADNGSSAIEVALKMAFHACAIQKKKKNKFICLENAYHGETIGALSVGDVGIYTQVYQPLLLETLKVKAPSGENFAESLESLKTLLQAHKEEIAAFVLEPLIQCAGNMNMYSAKFVQEAVKMCQEAGVYVIFDEIAVGFGRTGSFFAYQQCGVVPDFLCLSKGITGGYLPLSVVITTNEIYSLFYAPYEEHKAFLHSHSYTGNALACACANAVLDIFERDNVLENNAILSQFIWKKLQVLQEFGFVQNLRHQGMVFAFDLGGFEGQRKGLEVFNAGLKRGLLLRPLGNTIYLMPPYVLTKEQASYIVESLVEILKIFVDKFANKTKV</sequence>
<dbReference type="NCBIfam" id="TIGR00508">
    <property type="entry name" value="bioA"/>
    <property type="match status" value="1"/>
</dbReference>
<dbReference type="InterPro" id="IPR049704">
    <property type="entry name" value="Aminotrans_3_PPA_site"/>
</dbReference>
<dbReference type="InterPro" id="IPR015424">
    <property type="entry name" value="PyrdxlP-dep_Trfase"/>
</dbReference>
<comment type="subunit">
    <text evidence="9">Homodimer.</text>
</comment>
<evidence type="ECO:0000313" key="11">
    <source>
        <dbReference type="Proteomes" id="UP000256650"/>
    </source>
</evidence>
<gene>
    <name evidence="9" type="primary">bioA</name>
    <name evidence="10" type="ORF">CQA43_06350</name>
</gene>
<keyword evidence="6 9" id="KW-0093">Biotin biosynthesis</keyword>
<dbReference type="InterPro" id="IPR005815">
    <property type="entry name" value="BioA"/>
</dbReference>
<feature type="binding site" evidence="9">
    <location>
        <position position="313"/>
    </location>
    <ligand>
        <name>substrate</name>
    </ligand>
</feature>
<comment type="cofactor">
    <cofactor evidence="1 9">
        <name>pyridoxal 5'-phosphate</name>
        <dbReference type="ChEBI" id="CHEBI:597326"/>
    </cofactor>
</comment>
<name>A0A3D8IBJ2_9HELI</name>
<dbReference type="InterPro" id="IPR015421">
    <property type="entry name" value="PyrdxlP-dep_Trfase_major"/>
</dbReference>
<dbReference type="GO" id="GO:0005737">
    <property type="term" value="C:cytoplasm"/>
    <property type="evidence" value="ECO:0007669"/>
    <property type="project" value="UniProtKB-SubCell"/>
</dbReference>
<evidence type="ECO:0000313" key="10">
    <source>
        <dbReference type="EMBL" id="RDU62517.1"/>
    </source>
</evidence>
<dbReference type="PIRSF" id="PIRSF000521">
    <property type="entry name" value="Transaminase_4ab_Lys_Orn"/>
    <property type="match status" value="1"/>
</dbReference>
<dbReference type="HAMAP" id="MF_00834">
    <property type="entry name" value="BioA"/>
    <property type="match status" value="1"/>
</dbReference>
<dbReference type="GeneID" id="82535908"/>
<dbReference type="FunFam" id="3.40.640.10:FF:000004">
    <property type="entry name" value="Acetylornithine aminotransferase"/>
    <property type="match status" value="1"/>
</dbReference>
<evidence type="ECO:0000256" key="7">
    <source>
        <dbReference type="ARBA" id="ARBA00022898"/>
    </source>
</evidence>
<dbReference type="EC" id="2.6.1.62" evidence="9"/>
<comment type="pathway">
    <text evidence="2 9">Cofactor biosynthesis; biotin biosynthesis; 7,8-diaminononanoate from 8-amino-7-oxononanoate (SAM route): step 1/1.</text>
</comment>
<dbReference type="Gene3D" id="3.40.640.10">
    <property type="entry name" value="Type I PLP-dependent aspartate aminotransferase-like (Major domain)"/>
    <property type="match status" value="1"/>
</dbReference>
<dbReference type="RefSeq" id="WP_115551782.1">
    <property type="nucleotide sequence ID" value="NZ_CAOOSM010000006.1"/>
</dbReference>
<dbReference type="Pfam" id="PF00202">
    <property type="entry name" value="Aminotran_3"/>
    <property type="match status" value="1"/>
</dbReference>
<dbReference type="InterPro" id="IPR015422">
    <property type="entry name" value="PyrdxlP-dep_Trfase_small"/>
</dbReference>
<evidence type="ECO:0000256" key="2">
    <source>
        <dbReference type="ARBA" id="ARBA00005063"/>
    </source>
</evidence>
<dbReference type="OrthoDB" id="9801834at2"/>
<dbReference type="NCBIfam" id="NF004624">
    <property type="entry name" value="PRK05964.1"/>
    <property type="match status" value="1"/>
</dbReference>